<feature type="region of interest" description="Disordered" evidence="1">
    <location>
        <begin position="195"/>
        <end position="214"/>
    </location>
</feature>
<gene>
    <name evidence="2" type="ORF">H2LOC_013025</name>
</gene>
<name>A0A6B8KJ21_9HYPH</name>
<protein>
    <submittedName>
        <fullName evidence="2">Gluconate 2-dehydrogenase subunit 3 family protein</fullName>
    </submittedName>
</protein>
<dbReference type="InterPro" id="IPR027056">
    <property type="entry name" value="Gluconate_2DH_su3"/>
</dbReference>
<evidence type="ECO:0000313" key="3">
    <source>
        <dbReference type="Proteomes" id="UP000309061"/>
    </source>
</evidence>
<keyword evidence="3" id="KW-1185">Reference proteome</keyword>
<sequence>MTDRFPGYDVLLKRNTLSWNEATRRAIDARLSVHPGPRFFSSDEWKTLRALCGRIIPQPADRPPVPIAAYIDEKMFANRVDGYRFAQMLPQGEAWKAALAALDAAARERRKLPFHELPPADQDVMISLMAENRLVGPLWRGMPSQLFFARRVLHDVVNAYYSHPTAWSEIGWGGPASPRGYVRLDADRRDPWEAVEAHPEEEQDRARAENRHVV</sequence>
<dbReference type="RefSeq" id="WP_136496772.1">
    <property type="nucleotide sequence ID" value="NZ_CP046052.1"/>
</dbReference>
<dbReference type="KEGG" id="mhey:H2LOC_013025"/>
<evidence type="ECO:0000256" key="1">
    <source>
        <dbReference type="SAM" id="MobiDB-lite"/>
    </source>
</evidence>
<dbReference type="AlphaFoldDB" id="A0A6B8KJ21"/>
<organism evidence="2 3">
    <name type="scientific">Methylocystis heyeri</name>
    <dbReference type="NCBI Taxonomy" id="391905"/>
    <lineage>
        <taxon>Bacteria</taxon>
        <taxon>Pseudomonadati</taxon>
        <taxon>Pseudomonadota</taxon>
        <taxon>Alphaproteobacteria</taxon>
        <taxon>Hyphomicrobiales</taxon>
        <taxon>Methylocystaceae</taxon>
        <taxon>Methylocystis</taxon>
    </lineage>
</organism>
<dbReference type="OrthoDB" id="9780765at2"/>
<dbReference type="Proteomes" id="UP000309061">
    <property type="component" value="Chromosome"/>
</dbReference>
<dbReference type="Pfam" id="PF13618">
    <property type="entry name" value="Gluconate_2-dh3"/>
    <property type="match status" value="1"/>
</dbReference>
<proteinExistence type="predicted"/>
<evidence type="ECO:0000313" key="2">
    <source>
        <dbReference type="EMBL" id="QGM46540.1"/>
    </source>
</evidence>
<dbReference type="EMBL" id="CP046052">
    <property type="protein sequence ID" value="QGM46540.1"/>
    <property type="molecule type" value="Genomic_DNA"/>
</dbReference>
<accession>A0A6B8KJ21</accession>
<reference evidence="2 3" key="1">
    <citation type="submission" date="2019-11" db="EMBL/GenBank/DDBJ databases">
        <title>The genome sequence of Methylocystis heyeri.</title>
        <authorList>
            <person name="Oshkin I.Y."/>
            <person name="Miroshnikov K."/>
            <person name="Dedysh S.N."/>
        </authorList>
    </citation>
    <scope>NUCLEOTIDE SEQUENCE [LARGE SCALE GENOMIC DNA]</scope>
    <source>
        <strain evidence="2 3">H2</strain>
    </source>
</reference>